<dbReference type="GO" id="GO:0006998">
    <property type="term" value="P:nuclear envelope organization"/>
    <property type="evidence" value="ECO:0007669"/>
    <property type="project" value="InterPro"/>
</dbReference>
<dbReference type="SMART" id="SM01042">
    <property type="entry name" value="Brr6_like_C_C"/>
    <property type="match status" value="1"/>
</dbReference>
<dbReference type="EMBL" id="NDIQ01000022">
    <property type="protein sequence ID" value="PRT56316.1"/>
    <property type="molecule type" value="Genomic_DNA"/>
</dbReference>
<feature type="transmembrane region" description="Helical" evidence="2">
    <location>
        <begin position="214"/>
        <end position="240"/>
    </location>
</feature>
<protein>
    <submittedName>
        <fullName evidence="4">Nucleus export protein BRR6</fullName>
    </submittedName>
</protein>
<dbReference type="Pfam" id="PF10104">
    <property type="entry name" value="Brr6_like_C_C"/>
    <property type="match status" value="1"/>
</dbReference>
<feature type="transmembrane region" description="Helical" evidence="2">
    <location>
        <begin position="326"/>
        <end position="345"/>
    </location>
</feature>
<reference evidence="4 5" key="1">
    <citation type="submission" date="2017-04" db="EMBL/GenBank/DDBJ databases">
        <title>Genome sequencing of [Candida] sorbophila.</title>
        <authorList>
            <person name="Ahn J.O."/>
        </authorList>
    </citation>
    <scope>NUCLEOTIDE SEQUENCE [LARGE SCALE GENOMIC DNA]</scope>
    <source>
        <strain evidence="4 5">DS02</strain>
    </source>
</reference>
<proteinExistence type="predicted"/>
<evidence type="ECO:0000313" key="5">
    <source>
        <dbReference type="Proteomes" id="UP000238350"/>
    </source>
</evidence>
<keyword evidence="2" id="KW-1133">Transmembrane helix</keyword>
<dbReference type="InterPro" id="IPR018767">
    <property type="entry name" value="Brl1/Brr6_dom"/>
</dbReference>
<dbReference type="RefSeq" id="XP_024666261.1">
    <property type="nucleotide sequence ID" value="XM_024810493.1"/>
</dbReference>
<keyword evidence="5" id="KW-1185">Reference proteome</keyword>
<evidence type="ECO:0000313" key="4">
    <source>
        <dbReference type="EMBL" id="PRT56316.1"/>
    </source>
</evidence>
<evidence type="ECO:0000259" key="3">
    <source>
        <dbReference type="SMART" id="SM01042"/>
    </source>
</evidence>
<keyword evidence="2" id="KW-0472">Membrane</keyword>
<dbReference type="PANTHER" id="PTHR28136:SF1">
    <property type="entry name" value="NUCLEUS EXPORT PROTEIN BRL1"/>
    <property type="match status" value="1"/>
</dbReference>
<dbReference type="GO" id="GO:0031965">
    <property type="term" value="C:nuclear membrane"/>
    <property type="evidence" value="ECO:0007669"/>
    <property type="project" value="InterPro"/>
</dbReference>
<dbReference type="GeneID" id="36517684"/>
<evidence type="ECO:0000256" key="1">
    <source>
        <dbReference type="SAM" id="MobiDB-lite"/>
    </source>
</evidence>
<name>A0A2T0FMV4_9ASCO</name>
<organism evidence="4 5">
    <name type="scientific">Wickerhamiella sorbophila</name>
    <dbReference type="NCBI Taxonomy" id="45607"/>
    <lineage>
        <taxon>Eukaryota</taxon>
        <taxon>Fungi</taxon>
        <taxon>Dikarya</taxon>
        <taxon>Ascomycota</taxon>
        <taxon>Saccharomycotina</taxon>
        <taxon>Dipodascomycetes</taxon>
        <taxon>Dipodascales</taxon>
        <taxon>Trichomonascaceae</taxon>
        <taxon>Wickerhamiella</taxon>
    </lineage>
</organism>
<dbReference type="OrthoDB" id="5961at2759"/>
<dbReference type="GO" id="GO:0055088">
    <property type="term" value="P:lipid homeostasis"/>
    <property type="evidence" value="ECO:0007669"/>
    <property type="project" value="InterPro"/>
</dbReference>
<dbReference type="AlphaFoldDB" id="A0A2T0FMV4"/>
<feature type="region of interest" description="Disordered" evidence="1">
    <location>
        <begin position="38"/>
        <end position="117"/>
    </location>
</feature>
<gene>
    <name evidence="4" type="ORF">B9G98_03936</name>
</gene>
<feature type="compositionally biased region" description="Basic and acidic residues" evidence="1">
    <location>
        <begin position="75"/>
        <end position="98"/>
    </location>
</feature>
<feature type="domain" description="Brl1/Brr6" evidence="3">
    <location>
        <begin position="216"/>
        <end position="349"/>
    </location>
</feature>
<dbReference type="InterPro" id="IPR040202">
    <property type="entry name" value="Brl1/Brr6"/>
</dbReference>
<comment type="caution">
    <text evidence="4">The sequence shown here is derived from an EMBL/GenBank/DDBJ whole genome shotgun (WGS) entry which is preliminary data.</text>
</comment>
<feature type="region of interest" description="Disordered" evidence="1">
    <location>
        <begin position="154"/>
        <end position="177"/>
    </location>
</feature>
<keyword evidence="2" id="KW-0812">Transmembrane</keyword>
<sequence>MFVYVMAQLTEPATPSRSVARPTAAAWSREGLKFSGRHDLKPSLASVPRSRGVSFSPSKRVVSYDSGHPTSAKKPFREESLVLHKEPETPTRVNRDVEADGEWQDLSDDQHGYSEADTTDFTEGSSLFQGFSPNSSNQSTIFRRLRRGTLSPRVRLQPRSPHTPRATPVAATPSRSASWSRMATPSFDSYIDSPLTSREPHGSGKWRLDPSLPFILASYAQLGFNLIMMGLVIYAVWIFLSTIRNDVDLKVEEYSADILNEIYRCSQEYSRNNCQPGKRVPALETICNVWEDCMNRDHKMVGRARVSAETFGEIVNSFLAPIGIKSMVFIVCAFAGSFVLINLMFASKYGPTHVHAAPPPPPPIHLAHEYSNSMPATPTSSTHPYMLNYRYSARRSRY</sequence>
<accession>A0A2T0FMV4</accession>
<evidence type="ECO:0000256" key="2">
    <source>
        <dbReference type="SAM" id="Phobius"/>
    </source>
</evidence>
<dbReference type="Proteomes" id="UP000238350">
    <property type="component" value="Unassembled WGS sequence"/>
</dbReference>
<dbReference type="PANTHER" id="PTHR28136">
    <property type="entry name" value="NUCLEUS EXPORT PROTEIN BRR6"/>
    <property type="match status" value="1"/>
</dbReference>